<evidence type="ECO:0000256" key="3">
    <source>
        <dbReference type="ARBA" id="ARBA00012732"/>
    </source>
</evidence>
<dbReference type="Proteomes" id="UP001154078">
    <property type="component" value="Chromosome 1"/>
</dbReference>
<proteinExistence type="inferred from homology"/>
<sequence>MKAFVAFLVLAIAALQCEAKVYNKCEFAKTLLQAGFPKDQIGTWSCIAEHESHYNTKAINHSSGDYGILQISKLYWCNEGNTPGKGCGITCNSLLGDDIFGDLTCVKKVFEETKKFKANGFEAWTTYGSCRGDQSRYVAGCF</sequence>
<evidence type="ECO:0000313" key="11">
    <source>
        <dbReference type="Proteomes" id="UP001154078"/>
    </source>
</evidence>
<evidence type="ECO:0000313" key="10">
    <source>
        <dbReference type="EMBL" id="CAH0546601.1"/>
    </source>
</evidence>
<dbReference type="EC" id="3.2.1.17" evidence="3"/>
<dbReference type="OrthoDB" id="17373at2759"/>
<evidence type="ECO:0000256" key="5">
    <source>
        <dbReference type="ARBA" id="ARBA00023157"/>
    </source>
</evidence>
<evidence type="ECO:0000256" key="6">
    <source>
        <dbReference type="ARBA" id="ARBA00023295"/>
    </source>
</evidence>
<evidence type="ECO:0000256" key="2">
    <source>
        <dbReference type="ARBA" id="ARBA00010859"/>
    </source>
</evidence>
<keyword evidence="4" id="KW-0929">Antimicrobial</keyword>
<evidence type="ECO:0000256" key="4">
    <source>
        <dbReference type="ARBA" id="ARBA00022638"/>
    </source>
</evidence>
<feature type="chain" id="PRO_5040357067" description="lysozyme" evidence="8">
    <location>
        <begin position="20"/>
        <end position="142"/>
    </location>
</feature>
<keyword evidence="6" id="KW-0326">Glycosidase</keyword>
<dbReference type="GO" id="GO:0031640">
    <property type="term" value="P:killing of cells of another organism"/>
    <property type="evidence" value="ECO:0007669"/>
    <property type="project" value="UniProtKB-KW"/>
</dbReference>
<dbReference type="PANTHER" id="PTHR11407:SF63">
    <property type="entry name" value="LYSOZYME C"/>
    <property type="match status" value="1"/>
</dbReference>
<dbReference type="SMART" id="SM00263">
    <property type="entry name" value="LYZ1"/>
    <property type="match status" value="1"/>
</dbReference>
<reference evidence="10" key="1">
    <citation type="submission" date="2021-12" db="EMBL/GenBank/DDBJ databases">
        <authorList>
            <person name="King R."/>
        </authorList>
    </citation>
    <scope>NUCLEOTIDE SEQUENCE</scope>
</reference>
<keyword evidence="5" id="KW-1015">Disulfide bond</keyword>
<keyword evidence="6" id="KW-0378">Hydrolase</keyword>
<dbReference type="GO" id="GO:0042742">
    <property type="term" value="P:defense response to bacterium"/>
    <property type="evidence" value="ECO:0007669"/>
    <property type="project" value="UniProtKB-KW"/>
</dbReference>
<dbReference type="PROSITE" id="PS00128">
    <property type="entry name" value="GLYCOSYL_HYDROL_F22_1"/>
    <property type="match status" value="1"/>
</dbReference>
<evidence type="ECO:0000256" key="8">
    <source>
        <dbReference type="SAM" id="SignalP"/>
    </source>
</evidence>
<dbReference type="AlphaFoldDB" id="A0A9P0F9F6"/>
<name>A0A9P0F9F6_BRAAE</name>
<dbReference type="InterPro" id="IPR023346">
    <property type="entry name" value="Lysozyme-like_dom_sf"/>
</dbReference>
<dbReference type="CDD" id="cd16899">
    <property type="entry name" value="LYZ_C_invert"/>
    <property type="match status" value="1"/>
</dbReference>
<dbReference type="PANTHER" id="PTHR11407">
    <property type="entry name" value="LYSOZYME C"/>
    <property type="match status" value="1"/>
</dbReference>
<feature type="domain" description="Glycosyl hydrolases family 22 (GH22)" evidence="9">
    <location>
        <begin position="87"/>
        <end position="105"/>
    </location>
</feature>
<dbReference type="FunFam" id="1.10.530.10:FF:000001">
    <property type="entry name" value="Lysozyme C"/>
    <property type="match status" value="1"/>
</dbReference>
<dbReference type="Pfam" id="PF00062">
    <property type="entry name" value="Lys"/>
    <property type="match status" value="1"/>
</dbReference>
<accession>A0A9P0F9F6</accession>
<dbReference type="Gene3D" id="1.10.530.10">
    <property type="match status" value="1"/>
</dbReference>
<keyword evidence="4" id="KW-0081">Bacteriolytic enzyme</keyword>
<evidence type="ECO:0000256" key="1">
    <source>
        <dbReference type="ARBA" id="ARBA00000632"/>
    </source>
</evidence>
<organism evidence="10 11">
    <name type="scientific">Brassicogethes aeneus</name>
    <name type="common">Rape pollen beetle</name>
    <name type="synonym">Meligethes aeneus</name>
    <dbReference type="NCBI Taxonomy" id="1431903"/>
    <lineage>
        <taxon>Eukaryota</taxon>
        <taxon>Metazoa</taxon>
        <taxon>Ecdysozoa</taxon>
        <taxon>Arthropoda</taxon>
        <taxon>Hexapoda</taxon>
        <taxon>Insecta</taxon>
        <taxon>Pterygota</taxon>
        <taxon>Neoptera</taxon>
        <taxon>Endopterygota</taxon>
        <taxon>Coleoptera</taxon>
        <taxon>Polyphaga</taxon>
        <taxon>Cucujiformia</taxon>
        <taxon>Nitidulidae</taxon>
        <taxon>Meligethinae</taxon>
        <taxon>Brassicogethes</taxon>
    </lineage>
</organism>
<keyword evidence="11" id="KW-1185">Reference proteome</keyword>
<evidence type="ECO:0000256" key="7">
    <source>
        <dbReference type="RuleBase" id="RU004440"/>
    </source>
</evidence>
<comment type="similarity">
    <text evidence="2 7">Belongs to the glycosyl hydrolase 22 family.</text>
</comment>
<evidence type="ECO:0000259" key="9">
    <source>
        <dbReference type="PROSITE" id="PS00128"/>
    </source>
</evidence>
<keyword evidence="8" id="KW-0732">Signal</keyword>
<feature type="signal peptide" evidence="8">
    <location>
        <begin position="1"/>
        <end position="19"/>
    </location>
</feature>
<protein>
    <recommendedName>
        <fullName evidence="3">lysozyme</fullName>
        <ecNumber evidence="3">3.2.1.17</ecNumber>
    </recommendedName>
</protein>
<comment type="catalytic activity">
    <reaction evidence="1">
        <text>Hydrolysis of (1-&gt;4)-beta-linkages between N-acetylmuramic acid and N-acetyl-D-glucosamine residues in a peptidoglycan and between N-acetyl-D-glucosamine residues in chitodextrins.</text>
        <dbReference type="EC" id="3.2.1.17"/>
    </reaction>
</comment>
<dbReference type="EMBL" id="OV121132">
    <property type="protein sequence ID" value="CAH0546601.1"/>
    <property type="molecule type" value="Genomic_DNA"/>
</dbReference>
<gene>
    <name evidence="10" type="ORF">MELIAE_LOCUS727</name>
</gene>
<dbReference type="GO" id="GO:0003796">
    <property type="term" value="F:lysozyme activity"/>
    <property type="evidence" value="ECO:0007669"/>
    <property type="project" value="UniProtKB-EC"/>
</dbReference>
<dbReference type="PRINTS" id="PR00135">
    <property type="entry name" value="LYZLACT"/>
</dbReference>
<dbReference type="SUPFAM" id="SSF53955">
    <property type="entry name" value="Lysozyme-like"/>
    <property type="match status" value="1"/>
</dbReference>
<dbReference type="InterPro" id="IPR001916">
    <property type="entry name" value="Glyco_hydro_22"/>
</dbReference>
<dbReference type="InterPro" id="IPR019799">
    <property type="entry name" value="Glyco_hydro_22_CS"/>
</dbReference>